<evidence type="ECO:0008006" key="4">
    <source>
        <dbReference type="Google" id="ProtNLM"/>
    </source>
</evidence>
<dbReference type="Proteomes" id="UP000188929">
    <property type="component" value="Unassembled WGS sequence"/>
</dbReference>
<keyword evidence="3" id="KW-1185">Reference proteome</keyword>
<accession>A0A1V2I088</accession>
<dbReference type="EMBL" id="MOMC01000103">
    <property type="protein sequence ID" value="ONH22606.1"/>
    <property type="molecule type" value="Genomic_DNA"/>
</dbReference>
<keyword evidence="1" id="KW-0812">Transmembrane</keyword>
<evidence type="ECO:0000256" key="1">
    <source>
        <dbReference type="SAM" id="Phobius"/>
    </source>
</evidence>
<dbReference type="STRING" id="1834516.BL253_35245"/>
<dbReference type="OrthoDB" id="3378428at2"/>
<keyword evidence="1" id="KW-0472">Membrane</keyword>
<sequence length="196" mass="21047">MRRRTFDFLLSTGGLVVAVVLFIAGGLLLWGHSFANDNVRNQLSAEKIYFPPKGSEALADPQIGPYLDKYAGQQLLTGPQAEAYADHFIKVHLSEIAGGQTYAQVSAKAQADPENAQLAAQVQTLFRGETLRGLLLEAYGFWKLGQIALIAAISSFVLGGVMLLLTGLGLLHLRRTGPAEELTIGHERALSTEAAS</sequence>
<organism evidence="2 3">
    <name type="scientific">Pseudofrankia asymbiotica</name>
    <dbReference type="NCBI Taxonomy" id="1834516"/>
    <lineage>
        <taxon>Bacteria</taxon>
        <taxon>Bacillati</taxon>
        <taxon>Actinomycetota</taxon>
        <taxon>Actinomycetes</taxon>
        <taxon>Frankiales</taxon>
        <taxon>Frankiaceae</taxon>
        <taxon>Pseudofrankia</taxon>
    </lineage>
</organism>
<reference evidence="3" key="1">
    <citation type="submission" date="2016-10" db="EMBL/GenBank/DDBJ databases">
        <title>Frankia sp. NRRL B-16386 Genome sequencing.</title>
        <authorList>
            <person name="Ghodhbane-Gtari F."/>
            <person name="Swanson E."/>
            <person name="Gueddou A."/>
            <person name="Hezbri K."/>
            <person name="Ktari K."/>
            <person name="Nouioui I."/>
            <person name="Morris K."/>
            <person name="Simpson S."/>
            <person name="Abebe-Akele F."/>
            <person name="Thomas K."/>
            <person name="Gtari M."/>
            <person name="Tisa L.S."/>
        </authorList>
    </citation>
    <scope>NUCLEOTIDE SEQUENCE [LARGE SCALE GENOMIC DNA]</scope>
    <source>
        <strain evidence="3">NRRL B-16386</strain>
    </source>
</reference>
<evidence type="ECO:0000313" key="3">
    <source>
        <dbReference type="Proteomes" id="UP000188929"/>
    </source>
</evidence>
<dbReference type="AlphaFoldDB" id="A0A1V2I088"/>
<feature type="transmembrane region" description="Helical" evidence="1">
    <location>
        <begin position="144"/>
        <end position="165"/>
    </location>
</feature>
<keyword evidence="1" id="KW-1133">Transmembrane helix</keyword>
<name>A0A1V2I088_9ACTN</name>
<proteinExistence type="predicted"/>
<gene>
    <name evidence="2" type="ORF">BL253_35245</name>
</gene>
<protein>
    <recommendedName>
        <fullName evidence="4">Aromatic ring-opening dioxygenase LigA</fullName>
    </recommendedName>
</protein>
<comment type="caution">
    <text evidence="2">The sequence shown here is derived from an EMBL/GenBank/DDBJ whole genome shotgun (WGS) entry which is preliminary data.</text>
</comment>
<feature type="transmembrane region" description="Helical" evidence="1">
    <location>
        <begin position="7"/>
        <end position="30"/>
    </location>
</feature>
<evidence type="ECO:0000313" key="2">
    <source>
        <dbReference type="EMBL" id="ONH22606.1"/>
    </source>
</evidence>